<proteinExistence type="predicted"/>
<reference evidence="2 3" key="1">
    <citation type="submission" date="2024-09" db="EMBL/GenBank/DDBJ databases">
        <title>Floridaenema gen nov. (Aerosakkonemataceae, Aerosakkonematales ord. nov., Cyanobacteria) from benthic tropical and subtropical fresh waters, with the description of four new species.</title>
        <authorList>
            <person name="Moretto J.A."/>
            <person name="Berthold D.E."/>
            <person name="Lefler F.W."/>
            <person name="Huang I.-S."/>
            <person name="Laughinghouse H. IV."/>
        </authorList>
    </citation>
    <scope>NUCLEOTIDE SEQUENCE [LARGE SCALE GENOMIC DNA]</scope>
    <source>
        <strain evidence="2 3">BLCC-F167</strain>
    </source>
</reference>
<organism evidence="2 3">
    <name type="scientific">Floridaenema evergladense BLCC-F167</name>
    <dbReference type="NCBI Taxonomy" id="3153639"/>
    <lineage>
        <taxon>Bacteria</taxon>
        <taxon>Bacillati</taxon>
        <taxon>Cyanobacteriota</taxon>
        <taxon>Cyanophyceae</taxon>
        <taxon>Oscillatoriophycideae</taxon>
        <taxon>Aerosakkonematales</taxon>
        <taxon>Aerosakkonemataceae</taxon>
        <taxon>Floridanema</taxon>
        <taxon>Floridanema evergladense</taxon>
    </lineage>
</organism>
<comment type="caution">
    <text evidence="2">The sequence shown here is derived from an EMBL/GenBank/DDBJ whole genome shotgun (WGS) entry which is preliminary data.</text>
</comment>
<dbReference type="Proteomes" id="UP001576780">
    <property type="component" value="Unassembled WGS sequence"/>
</dbReference>
<gene>
    <name evidence="2" type="ORF">ACE1CA_20010</name>
</gene>
<name>A0ABV4WP08_9CYAN</name>
<dbReference type="EMBL" id="JBHFNT010000176">
    <property type="protein sequence ID" value="MFB2836820.1"/>
    <property type="molecule type" value="Genomic_DNA"/>
</dbReference>
<dbReference type="RefSeq" id="WP_413279184.1">
    <property type="nucleotide sequence ID" value="NZ_JBHFNT010000176.1"/>
</dbReference>
<evidence type="ECO:0000313" key="3">
    <source>
        <dbReference type="Proteomes" id="UP001576780"/>
    </source>
</evidence>
<sequence>MWVENGCRARFRAVGNFGFAPERGEPYSREGFCPPGNCPEEGEREYYEEGN</sequence>
<keyword evidence="3" id="KW-1185">Reference proteome</keyword>
<protein>
    <submittedName>
        <fullName evidence="2">Uncharacterized protein</fullName>
    </submittedName>
</protein>
<feature type="region of interest" description="Disordered" evidence="1">
    <location>
        <begin position="21"/>
        <end position="51"/>
    </location>
</feature>
<evidence type="ECO:0000313" key="2">
    <source>
        <dbReference type="EMBL" id="MFB2836820.1"/>
    </source>
</evidence>
<evidence type="ECO:0000256" key="1">
    <source>
        <dbReference type="SAM" id="MobiDB-lite"/>
    </source>
</evidence>
<accession>A0ABV4WP08</accession>